<accession>A0AAV4BTX3</accession>
<gene>
    <name evidence="1" type="ORF">PoB_004956800</name>
</gene>
<evidence type="ECO:0000313" key="2">
    <source>
        <dbReference type="Proteomes" id="UP000735302"/>
    </source>
</evidence>
<keyword evidence="2" id="KW-1185">Reference proteome</keyword>
<organism evidence="1 2">
    <name type="scientific">Plakobranchus ocellatus</name>
    <dbReference type="NCBI Taxonomy" id="259542"/>
    <lineage>
        <taxon>Eukaryota</taxon>
        <taxon>Metazoa</taxon>
        <taxon>Spiralia</taxon>
        <taxon>Lophotrochozoa</taxon>
        <taxon>Mollusca</taxon>
        <taxon>Gastropoda</taxon>
        <taxon>Heterobranchia</taxon>
        <taxon>Euthyneura</taxon>
        <taxon>Panpulmonata</taxon>
        <taxon>Sacoglossa</taxon>
        <taxon>Placobranchoidea</taxon>
        <taxon>Plakobranchidae</taxon>
        <taxon>Plakobranchus</taxon>
    </lineage>
</organism>
<sequence>MARNRTLLYTGLTKSFVLNSRHKERLTEAKRGITYIQHLFLSEFHIKFKLVGSSGHLLIGRIFACGNLQKDCRLRTSTAHPIPFVIGHCGIRLKAHSSGLMKEENIETSLYLFHHTFLFYVASLFPSLTQ</sequence>
<evidence type="ECO:0000313" key="1">
    <source>
        <dbReference type="EMBL" id="GFO23063.1"/>
    </source>
</evidence>
<comment type="caution">
    <text evidence="1">The sequence shown here is derived from an EMBL/GenBank/DDBJ whole genome shotgun (WGS) entry which is preliminary data.</text>
</comment>
<name>A0AAV4BTX3_9GAST</name>
<dbReference type="EMBL" id="BLXT01005500">
    <property type="protein sequence ID" value="GFO23063.1"/>
    <property type="molecule type" value="Genomic_DNA"/>
</dbReference>
<dbReference type="AlphaFoldDB" id="A0AAV4BTX3"/>
<protein>
    <submittedName>
        <fullName evidence="1">Uncharacterized protein</fullName>
    </submittedName>
</protein>
<dbReference type="Proteomes" id="UP000735302">
    <property type="component" value="Unassembled WGS sequence"/>
</dbReference>
<proteinExistence type="predicted"/>
<reference evidence="1 2" key="1">
    <citation type="journal article" date="2021" name="Elife">
        <title>Chloroplast acquisition without the gene transfer in kleptoplastic sea slugs, Plakobranchus ocellatus.</title>
        <authorList>
            <person name="Maeda T."/>
            <person name="Takahashi S."/>
            <person name="Yoshida T."/>
            <person name="Shimamura S."/>
            <person name="Takaki Y."/>
            <person name="Nagai Y."/>
            <person name="Toyoda A."/>
            <person name="Suzuki Y."/>
            <person name="Arimoto A."/>
            <person name="Ishii H."/>
            <person name="Satoh N."/>
            <person name="Nishiyama T."/>
            <person name="Hasebe M."/>
            <person name="Maruyama T."/>
            <person name="Minagawa J."/>
            <person name="Obokata J."/>
            <person name="Shigenobu S."/>
        </authorList>
    </citation>
    <scope>NUCLEOTIDE SEQUENCE [LARGE SCALE GENOMIC DNA]</scope>
</reference>